<evidence type="ECO:0000256" key="2">
    <source>
        <dbReference type="SAM" id="Phobius"/>
    </source>
</evidence>
<accession>A0A6A6TI76</accession>
<evidence type="ECO:0000256" key="1">
    <source>
        <dbReference type="SAM" id="MobiDB-lite"/>
    </source>
</evidence>
<evidence type="ECO:0000313" key="3">
    <source>
        <dbReference type="EMBL" id="KAF2659432.1"/>
    </source>
</evidence>
<dbReference type="OrthoDB" id="3799930at2759"/>
<dbReference type="Proteomes" id="UP000799324">
    <property type="component" value="Unassembled WGS sequence"/>
</dbReference>
<dbReference type="EMBL" id="MU004307">
    <property type="protein sequence ID" value="KAF2659432.1"/>
    <property type="molecule type" value="Genomic_DNA"/>
</dbReference>
<reference evidence="3" key="1">
    <citation type="journal article" date="2020" name="Stud. Mycol.">
        <title>101 Dothideomycetes genomes: a test case for predicting lifestyles and emergence of pathogens.</title>
        <authorList>
            <person name="Haridas S."/>
            <person name="Albert R."/>
            <person name="Binder M."/>
            <person name="Bloem J."/>
            <person name="Labutti K."/>
            <person name="Salamov A."/>
            <person name="Andreopoulos B."/>
            <person name="Baker S."/>
            <person name="Barry K."/>
            <person name="Bills G."/>
            <person name="Bluhm B."/>
            <person name="Cannon C."/>
            <person name="Castanera R."/>
            <person name="Culley D."/>
            <person name="Daum C."/>
            <person name="Ezra D."/>
            <person name="Gonzalez J."/>
            <person name="Henrissat B."/>
            <person name="Kuo A."/>
            <person name="Liang C."/>
            <person name="Lipzen A."/>
            <person name="Lutzoni F."/>
            <person name="Magnuson J."/>
            <person name="Mondo S."/>
            <person name="Nolan M."/>
            <person name="Ohm R."/>
            <person name="Pangilinan J."/>
            <person name="Park H.-J."/>
            <person name="Ramirez L."/>
            <person name="Alfaro M."/>
            <person name="Sun H."/>
            <person name="Tritt A."/>
            <person name="Yoshinaga Y."/>
            <person name="Zwiers L.-H."/>
            <person name="Turgeon B."/>
            <person name="Goodwin S."/>
            <person name="Spatafora J."/>
            <person name="Crous P."/>
            <person name="Grigoriev I."/>
        </authorList>
    </citation>
    <scope>NUCLEOTIDE SEQUENCE</scope>
    <source>
        <strain evidence="3">CBS 122681</strain>
    </source>
</reference>
<proteinExistence type="predicted"/>
<protein>
    <submittedName>
        <fullName evidence="3">Uncharacterized protein</fullName>
    </submittedName>
</protein>
<keyword evidence="2" id="KW-1133">Transmembrane helix</keyword>
<feature type="region of interest" description="Disordered" evidence="1">
    <location>
        <begin position="172"/>
        <end position="191"/>
    </location>
</feature>
<name>A0A6A6TI76_9PLEO</name>
<keyword evidence="2" id="KW-0472">Membrane</keyword>
<keyword evidence="4" id="KW-1185">Reference proteome</keyword>
<sequence length="191" mass="20890">MLISNQVWSAYGIVVDSREQCQDCTTPLLASTLYSNWSATMTTHSSTASATSTDFAYSTVLAQGVSTIAQEQTSAVATSTVSASSTFIPPVPTAKQTQNLSNDAKIGLGVSLGVLGFALALVVMVDWFYLRRRRQERALVNALQEVERGEFKGSEERMVLESRVSIVFDVDTSDEEEEERGRHGMSLPRRV</sequence>
<feature type="transmembrane region" description="Helical" evidence="2">
    <location>
        <begin position="106"/>
        <end position="129"/>
    </location>
</feature>
<evidence type="ECO:0000313" key="4">
    <source>
        <dbReference type="Proteomes" id="UP000799324"/>
    </source>
</evidence>
<keyword evidence="2" id="KW-0812">Transmembrane</keyword>
<gene>
    <name evidence="3" type="ORF">K491DRAFT_712708</name>
</gene>
<dbReference type="AlphaFoldDB" id="A0A6A6TI76"/>
<organism evidence="3 4">
    <name type="scientific">Lophiostoma macrostomum CBS 122681</name>
    <dbReference type="NCBI Taxonomy" id="1314788"/>
    <lineage>
        <taxon>Eukaryota</taxon>
        <taxon>Fungi</taxon>
        <taxon>Dikarya</taxon>
        <taxon>Ascomycota</taxon>
        <taxon>Pezizomycotina</taxon>
        <taxon>Dothideomycetes</taxon>
        <taxon>Pleosporomycetidae</taxon>
        <taxon>Pleosporales</taxon>
        <taxon>Lophiostomataceae</taxon>
        <taxon>Lophiostoma</taxon>
    </lineage>
</organism>